<feature type="chain" id="PRO_5045230953" description="Lipoprotein" evidence="1">
    <location>
        <begin position="20"/>
        <end position="94"/>
    </location>
</feature>
<protein>
    <recommendedName>
        <fullName evidence="4">Lipoprotein</fullName>
    </recommendedName>
</protein>
<sequence length="94" mass="10079">MRLPVLVLLCALLAGCVQFPEIDDATGPIARDAAYPDLISLDSIADVLNGPGEVPLDTQDQLDARVSGLKSRADRLRAPVLDESERARLAQTPQ</sequence>
<dbReference type="PROSITE" id="PS51257">
    <property type="entry name" value="PROKAR_LIPOPROTEIN"/>
    <property type="match status" value="1"/>
</dbReference>
<keyword evidence="1" id="KW-0732">Signal</keyword>
<evidence type="ECO:0000256" key="1">
    <source>
        <dbReference type="SAM" id="SignalP"/>
    </source>
</evidence>
<name>A0ABZ2BR82_9RHOB</name>
<proteinExistence type="predicted"/>
<evidence type="ECO:0000313" key="2">
    <source>
        <dbReference type="EMBL" id="WVX48208.1"/>
    </source>
</evidence>
<accession>A0ABZ2BR82</accession>
<dbReference type="Proteomes" id="UP001318682">
    <property type="component" value="Chromosome"/>
</dbReference>
<reference evidence="2 3" key="1">
    <citation type="submission" date="2015-07" db="EMBL/GenBank/DDBJ databases">
        <authorList>
            <person name="Voget S."/>
            <person name="Dogs M."/>
            <person name="Brinkhoff T.H."/>
            <person name="Daniel R."/>
        </authorList>
    </citation>
    <scope>NUCLEOTIDE SEQUENCE [LARGE SCALE GENOMIC DNA]</scope>
    <source>
        <strain evidence="2 3">B14</strain>
    </source>
</reference>
<dbReference type="RefSeq" id="WP_187428619.1">
    <property type="nucleotide sequence ID" value="NZ_CP143423.1"/>
</dbReference>
<dbReference type="EMBL" id="CP143423">
    <property type="protein sequence ID" value="WVX48208.1"/>
    <property type="molecule type" value="Genomic_DNA"/>
</dbReference>
<gene>
    <name evidence="2" type="ORF">ROLI_012870</name>
</gene>
<organism evidence="2 3">
    <name type="scientific">Roseobacter fucihabitans</name>
    <dbReference type="NCBI Taxonomy" id="1537242"/>
    <lineage>
        <taxon>Bacteria</taxon>
        <taxon>Pseudomonadati</taxon>
        <taxon>Pseudomonadota</taxon>
        <taxon>Alphaproteobacteria</taxon>
        <taxon>Rhodobacterales</taxon>
        <taxon>Roseobacteraceae</taxon>
        <taxon>Roseobacter</taxon>
    </lineage>
</organism>
<reference evidence="3" key="2">
    <citation type="submission" date="2024-01" db="EMBL/GenBank/DDBJ databases">
        <title>Roseobacter fucihabitans sp. nov., isolated from the brown alga Fucus spiralis.</title>
        <authorList>
            <person name="Hahnke S."/>
            <person name="Berger M."/>
            <person name="Schlingloff A."/>
            <person name="Athale I."/>
            <person name="Neumann-Schaal M."/>
            <person name="Adenaya A."/>
            <person name="Poehlein A."/>
            <person name="Daniel R."/>
            <person name="Pertersen J."/>
            <person name="Brinkhoff T."/>
        </authorList>
    </citation>
    <scope>NUCLEOTIDE SEQUENCE [LARGE SCALE GENOMIC DNA]</scope>
    <source>
        <strain evidence="3">B14</strain>
    </source>
</reference>
<keyword evidence="3" id="KW-1185">Reference proteome</keyword>
<feature type="signal peptide" evidence="1">
    <location>
        <begin position="1"/>
        <end position="19"/>
    </location>
</feature>
<evidence type="ECO:0000313" key="3">
    <source>
        <dbReference type="Proteomes" id="UP001318682"/>
    </source>
</evidence>
<evidence type="ECO:0008006" key="4">
    <source>
        <dbReference type="Google" id="ProtNLM"/>
    </source>
</evidence>